<keyword evidence="1" id="KW-0808">Transferase</keyword>
<dbReference type="GO" id="GO:0004674">
    <property type="term" value="F:protein serine/threonine kinase activity"/>
    <property type="evidence" value="ECO:0007669"/>
    <property type="project" value="UniProtKB-KW"/>
</dbReference>
<dbReference type="InterPro" id="IPR011009">
    <property type="entry name" value="Kinase-like_dom_sf"/>
</dbReference>
<evidence type="ECO:0000313" key="2">
    <source>
        <dbReference type="Proteomes" id="UP000827460"/>
    </source>
</evidence>
<dbReference type="EMBL" id="OK499991">
    <property type="protein sequence ID" value="UGO50604.1"/>
    <property type="molecule type" value="Genomic_DNA"/>
</dbReference>
<dbReference type="SUPFAM" id="SSF56112">
    <property type="entry name" value="Protein kinase-like (PK-like)"/>
    <property type="match status" value="1"/>
</dbReference>
<organism evidence="1 2">
    <name type="scientific">Bacillus phage vB_BanS_Sophrita</name>
    <dbReference type="NCBI Taxonomy" id="2894790"/>
    <lineage>
        <taxon>Viruses</taxon>
        <taxon>Duplodnaviria</taxon>
        <taxon>Heunggongvirae</taxon>
        <taxon>Uroviricota</taxon>
        <taxon>Caudoviricetes</taxon>
        <taxon>Joanripponvirinae</taxon>
        <taxon>Sophritavirus</taxon>
        <taxon>Sophritavirus sophrita</taxon>
    </lineage>
</organism>
<name>A0AAE9CDV6_9CAUD</name>
<dbReference type="Proteomes" id="UP000827460">
    <property type="component" value="Segment"/>
</dbReference>
<keyword evidence="1" id="KW-0418">Kinase</keyword>
<evidence type="ECO:0000313" key="1">
    <source>
        <dbReference type="EMBL" id="UGO50604.1"/>
    </source>
</evidence>
<keyword evidence="1" id="KW-0723">Serine/threonine-protein kinase</keyword>
<gene>
    <name evidence="1" type="ORF">SOPHRITA_13</name>
</gene>
<protein>
    <submittedName>
        <fullName evidence="1">Serine/threonine protein kinase</fullName>
    </submittedName>
</protein>
<keyword evidence="2" id="KW-1185">Reference proteome</keyword>
<reference evidence="1" key="1">
    <citation type="submission" date="2021-10" db="EMBL/GenBank/DDBJ databases">
        <authorList>
            <person name="Lavering E.D."/>
            <person name="James R."/>
            <person name="Fairholm J.D."/>
            <person name="Ogilvie B.H."/>
            <person name="Thurgood T.L."/>
            <person name="Robison R.A."/>
            <person name="Grose J.H."/>
        </authorList>
    </citation>
    <scope>NUCLEOTIDE SEQUENCE</scope>
</reference>
<accession>A0AAE9CDV6</accession>
<dbReference type="Gene3D" id="1.10.510.10">
    <property type="entry name" value="Transferase(Phosphotransferase) domain 1"/>
    <property type="match status" value="1"/>
</dbReference>
<proteinExistence type="predicted"/>
<sequence>MIKHENFYIDHPLNARMRSLEFKMMSSNINFDDMEYICDRLNDAFNGRDKLDDWEELGSGVAGTVLGYKGYAIKTFPHGYYRSHDVAVLGSLQHLKHVPRLFGVYYHNKEIKAIIMSRVYGYTVSSYRYKVRCKEIDNFVNARFNDVLKETIKDIMKAGFIPDDLHSGNVMIDKETGLPVIVDFGDFDKKQYAPEVLDRLDFSKHFDTYQSYDDVIRPMQIMIDEKLEAEAKGYVDRYKELMLGQLEFMGGNAGIGEMLHN</sequence>